<sequence>MKCFPISSKLIAMSQYGTLDFAYYSMVSLDCSWGQVTMIKGTNNELVLELLCKTEQFWGCHEEIMPFMGVILNSNDTNMNVHESVKMFIGMACSNRYERDGILGDGYIALFKSPPCIGVDGHH</sequence>
<evidence type="ECO:0000313" key="2">
    <source>
        <dbReference type="Proteomes" id="UP000324222"/>
    </source>
</evidence>
<keyword evidence="2" id="KW-1185">Reference proteome</keyword>
<proteinExistence type="predicted"/>
<dbReference type="Proteomes" id="UP000324222">
    <property type="component" value="Unassembled WGS sequence"/>
</dbReference>
<comment type="caution">
    <text evidence="1">The sequence shown here is derived from an EMBL/GenBank/DDBJ whole genome shotgun (WGS) entry which is preliminary data.</text>
</comment>
<gene>
    <name evidence="1" type="ORF">E2C01_052344</name>
</gene>
<organism evidence="1 2">
    <name type="scientific">Portunus trituberculatus</name>
    <name type="common">Swimming crab</name>
    <name type="synonym">Neptunus trituberculatus</name>
    <dbReference type="NCBI Taxonomy" id="210409"/>
    <lineage>
        <taxon>Eukaryota</taxon>
        <taxon>Metazoa</taxon>
        <taxon>Ecdysozoa</taxon>
        <taxon>Arthropoda</taxon>
        <taxon>Crustacea</taxon>
        <taxon>Multicrustacea</taxon>
        <taxon>Malacostraca</taxon>
        <taxon>Eumalacostraca</taxon>
        <taxon>Eucarida</taxon>
        <taxon>Decapoda</taxon>
        <taxon>Pleocyemata</taxon>
        <taxon>Brachyura</taxon>
        <taxon>Eubrachyura</taxon>
        <taxon>Portunoidea</taxon>
        <taxon>Portunidae</taxon>
        <taxon>Portuninae</taxon>
        <taxon>Portunus</taxon>
    </lineage>
</organism>
<name>A0A5B7GLP1_PORTR</name>
<protein>
    <submittedName>
        <fullName evidence="1">Uncharacterized protein</fullName>
    </submittedName>
</protein>
<dbReference type="AlphaFoldDB" id="A0A5B7GLP1"/>
<evidence type="ECO:0000313" key="1">
    <source>
        <dbReference type="EMBL" id="MPC58345.1"/>
    </source>
</evidence>
<dbReference type="EMBL" id="VSRR010015588">
    <property type="protein sequence ID" value="MPC58345.1"/>
    <property type="molecule type" value="Genomic_DNA"/>
</dbReference>
<accession>A0A5B7GLP1</accession>
<reference evidence="1 2" key="1">
    <citation type="submission" date="2019-05" db="EMBL/GenBank/DDBJ databases">
        <title>Another draft genome of Portunus trituberculatus and its Hox gene families provides insights of decapod evolution.</title>
        <authorList>
            <person name="Jeong J.-H."/>
            <person name="Song I."/>
            <person name="Kim S."/>
            <person name="Choi T."/>
            <person name="Kim D."/>
            <person name="Ryu S."/>
            <person name="Kim W."/>
        </authorList>
    </citation>
    <scope>NUCLEOTIDE SEQUENCE [LARGE SCALE GENOMIC DNA]</scope>
    <source>
        <tissue evidence="1">Muscle</tissue>
    </source>
</reference>